<feature type="transmembrane region" description="Helical" evidence="2">
    <location>
        <begin position="6"/>
        <end position="28"/>
    </location>
</feature>
<dbReference type="InterPro" id="IPR005133">
    <property type="entry name" value="PhaG_MnhG_YufB"/>
</dbReference>
<feature type="transmembrane region" description="Helical" evidence="2">
    <location>
        <begin position="64"/>
        <end position="90"/>
    </location>
</feature>
<dbReference type="InParanoid" id="D1C3F6"/>
<dbReference type="RefSeq" id="WP_012871820.1">
    <property type="nucleotide sequence ID" value="NC_013523.1"/>
</dbReference>
<dbReference type="PANTHER" id="PTHR34703">
    <property type="entry name" value="ANTIPORTER SUBUNIT MNHG2-RELATED"/>
    <property type="match status" value="1"/>
</dbReference>
<organism evidence="3 4">
    <name type="scientific">Sphaerobacter thermophilus (strain ATCC 49802 / DSM 20745 / KCCM 41009 / NCIMB 13125 / S 6022)</name>
    <dbReference type="NCBI Taxonomy" id="479434"/>
    <lineage>
        <taxon>Bacteria</taxon>
        <taxon>Pseudomonadati</taxon>
        <taxon>Thermomicrobiota</taxon>
        <taxon>Thermomicrobia</taxon>
        <taxon>Sphaerobacterales</taxon>
        <taxon>Sphaerobacterineae</taxon>
        <taxon>Sphaerobacteraceae</taxon>
        <taxon>Sphaerobacter</taxon>
    </lineage>
</organism>
<dbReference type="FunCoup" id="D1C3F6">
    <property type="interactions" value="20"/>
</dbReference>
<dbReference type="GO" id="GO:0015385">
    <property type="term" value="F:sodium:proton antiporter activity"/>
    <property type="evidence" value="ECO:0007669"/>
    <property type="project" value="TreeGrafter"/>
</dbReference>
<accession>D1C3F6</accession>
<dbReference type="Proteomes" id="UP000002027">
    <property type="component" value="Chromosome 1"/>
</dbReference>
<dbReference type="Pfam" id="PF03334">
    <property type="entry name" value="PhaG_MnhG_YufB"/>
    <property type="match status" value="1"/>
</dbReference>
<reference evidence="3 4" key="2">
    <citation type="journal article" date="2010" name="Stand. Genomic Sci.">
        <title>Complete genome sequence of Desulfohalobium retbaense type strain (HR(100)).</title>
        <authorList>
            <person name="Spring S."/>
            <person name="Nolan M."/>
            <person name="Lapidus A."/>
            <person name="Glavina Del Rio T."/>
            <person name="Copeland A."/>
            <person name="Tice H."/>
            <person name="Cheng J.F."/>
            <person name="Lucas S."/>
            <person name="Land M."/>
            <person name="Chen F."/>
            <person name="Bruce D."/>
            <person name="Goodwin L."/>
            <person name="Pitluck S."/>
            <person name="Ivanova N."/>
            <person name="Mavromatis K."/>
            <person name="Mikhailova N."/>
            <person name="Pati A."/>
            <person name="Chen A."/>
            <person name="Palaniappan K."/>
            <person name="Hauser L."/>
            <person name="Chang Y.J."/>
            <person name="Jeffries C.D."/>
            <person name="Munk C."/>
            <person name="Kiss H."/>
            <person name="Chain P."/>
            <person name="Han C."/>
            <person name="Brettin T."/>
            <person name="Detter J.C."/>
            <person name="Schuler E."/>
            <person name="Goker M."/>
            <person name="Rohde M."/>
            <person name="Bristow J."/>
            <person name="Eisen J.A."/>
            <person name="Markowitz V."/>
            <person name="Hugenholtz P."/>
            <person name="Kyrpides N.C."/>
            <person name="Klenk H.P."/>
        </authorList>
    </citation>
    <scope>NUCLEOTIDE SEQUENCE [LARGE SCALE GENOMIC DNA]</scope>
    <source>
        <strain evidence="4">ATCC 49802 / DSM 20745 / S 6022</strain>
    </source>
</reference>
<protein>
    <submittedName>
        <fullName evidence="3">Na+/H+ antiporter subunit</fullName>
    </submittedName>
</protein>
<dbReference type="OrthoDB" id="3214257at2"/>
<dbReference type="AlphaFoldDB" id="D1C3F6"/>
<evidence type="ECO:0000313" key="3">
    <source>
        <dbReference type="EMBL" id="ACZ38773.1"/>
    </source>
</evidence>
<gene>
    <name evidence="3" type="ordered locus">Sthe_1338</name>
</gene>
<name>D1C3F6_SPHTD</name>
<keyword evidence="2" id="KW-1133">Transmembrane helix</keyword>
<keyword evidence="4" id="KW-1185">Reference proteome</keyword>
<sequence length="122" mass="13075">MLEAVVPWVADALVLLGLLILTLSVWGVLRMRNVYTSLHASSKTTALGLGPLLIAAGLENETILLRGLLVLGFLILTAPVAAASIARAYWRKYDRATRPNNGQPETRVDAAATVDQRVGSPE</sequence>
<dbReference type="HOGENOM" id="CLU_121334_2_3_0"/>
<dbReference type="KEGG" id="sti:Sthe_1338"/>
<dbReference type="STRING" id="479434.Sthe_1338"/>
<feature type="transmembrane region" description="Helical" evidence="2">
    <location>
        <begin position="40"/>
        <end position="58"/>
    </location>
</feature>
<evidence type="ECO:0000256" key="1">
    <source>
        <dbReference type="SAM" id="MobiDB-lite"/>
    </source>
</evidence>
<dbReference type="PANTHER" id="PTHR34703:SF1">
    <property type="entry name" value="ANTIPORTER SUBUNIT MNHG2-RELATED"/>
    <property type="match status" value="1"/>
</dbReference>
<proteinExistence type="predicted"/>
<keyword evidence="2" id="KW-0812">Transmembrane</keyword>
<dbReference type="eggNOG" id="COG1320">
    <property type="taxonomic scope" value="Bacteria"/>
</dbReference>
<evidence type="ECO:0000313" key="4">
    <source>
        <dbReference type="Proteomes" id="UP000002027"/>
    </source>
</evidence>
<keyword evidence="2" id="KW-0472">Membrane</keyword>
<feature type="region of interest" description="Disordered" evidence="1">
    <location>
        <begin position="96"/>
        <end position="122"/>
    </location>
</feature>
<dbReference type="EMBL" id="CP001823">
    <property type="protein sequence ID" value="ACZ38773.1"/>
    <property type="molecule type" value="Genomic_DNA"/>
</dbReference>
<evidence type="ECO:0000256" key="2">
    <source>
        <dbReference type="SAM" id="Phobius"/>
    </source>
</evidence>
<reference evidence="4" key="1">
    <citation type="submission" date="2009-11" db="EMBL/GenBank/DDBJ databases">
        <title>The complete chromosome 1 of Sphaerobacter thermophilus DSM 20745.</title>
        <authorList>
            <person name="Lucas S."/>
            <person name="Copeland A."/>
            <person name="Lapidus A."/>
            <person name="Glavina del Rio T."/>
            <person name="Dalin E."/>
            <person name="Tice H."/>
            <person name="Bruce D."/>
            <person name="Goodwin L."/>
            <person name="Pitluck S."/>
            <person name="Kyrpides N."/>
            <person name="Mavromatis K."/>
            <person name="Ivanova N."/>
            <person name="Mikhailova N."/>
            <person name="LaButti K.M."/>
            <person name="Clum A."/>
            <person name="Sun H.I."/>
            <person name="Brettin T."/>
            <person name="Detter J.C."/>
            <person name="Han C."/>
            <person name="Larimer F."/>
            <person name="Land M."/>
            <person name="Hauser L."/>
            <person name="Markowitz V."/>
            <person name="Cheng J.F."/>
            <person name="Hugenholtz P."/>
            <person name="Woyke T."/>
            <person name="Wu D."/>
            <person name="Steenblock K."/>
            <person name="Schneider S."/>
            <person name="Pukall R."/>
            <person name="Goeker M."/>
            <person name="Klenk H.P."/>
            <person name="Eisen J.A."/>
        </authorList>
    </citation>
    <scope>NUCLEOTIDE SEQUENCE [LARGE SCALE GENOMIC DNA]</scope>
    <source>
        <strain evidence="4">ATCC 49802 / DSM 20745 / S 6022</strain>
    </source>
</reference>